<comment type="caution">
    <text evidence="4">The sequence shown here is derived from an EMBL/GenBank/DDBJ whole genome shotgun (WGS) entry which is preliminary data.</text>
</comment>
<dbReference type="PROSITE" id="PS50933">
    <property type="entry name" value="CHRD"/>
    <property type="match status" value="1"/>
</dbReference>
<evidence type="ECO:0000259" key="3">
    <source>
        <dbReference type="PROSITE" id="PS50933"/>
    </source>
</evidence>
<dbReference type="RefSeq" id="WP_242779088.1">
    <property type="nucleotide sequence ID" value="NZ_JALDAY010000025.1"/>
</dbReference>
<keyword evidence="2" id="KW-0732">Signal</keyword>
<dbReference type="Pfam" id="PF11937">
    <property type="entry name" value="DUF3455"/>
    <property type="match status" value="1"/>
</dbReference>
<dbReference type="PROSITE" id="PS51318">
    <property type="entry name" value="TAT"/>
    <property type="match status" value="1"/>
</dbReference>
<dbReference type="EMBL" id="JALDAY010000025">
    <property type="protein sequence ID" value="MCI3279227.1"/>
    <property type="molecule type" value="Genomic_DNA"/>
</dbReference>
<name>A0ABS9YPT0_9ACTN</name>
<keyword evidence="5" id="KW-1185">Reference proteome</keyword>
<dbReference type="InterPro" id="IPR010895">
    <property type="entry name" value="CHRD"/>
</dbReference>
<sequence length="336" mass="34176">MNATFSKRRKSLIVTAVAVAAAGGIAAAVVPAFAASGTRADHAGHAGTSDRTIVSQSGTVSGGTGGTLLATSLRGANEVPVAGGPAVGDKDGAALEFIKVKGDKVSVAVTWRGTGKPTMLHIHQGAKGTNGGVKVDFSKLLEKSRRHSVTGTVQVKDQALLDALKSDPGSFYANLHTAEFPGGAVRGQLHKVTVAAFDFRDAFDNFQASVVKGKQIYECKPADGGGYAFAQRDVSALLGGGIQHSFVKPNSGTPQWVAPDGSAVTGALLSKTPNGDGNIPELDLKATQPGKHHGLLAGTAEILRLNTVGGVAPSGTCSPGTVVGVPYRADYVFVQG</sequence>
<evidence type="ECO:0000313" key="4">
    <source>
        <dbReference type="EMBL" id="MCI3279227.1"/>
    </source>
</evidence>
<reference evidence="4" key="1">
    <citation type="submission" date="2022-03" db="EMBL/GenBank/DDBJ databases">
        <title>Streptomyces 7R015 and 7R016 isolated from Barleria lupulina in Thailand.</title>
        <authorList>
            <person name="Kanchanasin P."/>
            <person name="Phongsopitanun W."/>
            <person name="Tanasupawat S."/>
        </authorList>
    </citation>
    <scope>NUCLEOTIDE SEQUENCE</scope>
    <source>
        <strain evidence="4">7R015</strain>
    </source>
</reference>
<proteinExistence type="predicted"/>
<organism evidence="4 5">
    <name type="scientific">Streptomyces cylindrosporus</name>
    <dbReference type="NCBI Taxonomy" id="2927583"/>
    <lineage>
        <taxon>Bacteria</taxon>
        <taxon>Bacillati</taxon>
        <taxon>Actinomycetota</taxon>
        <taxon>Actinomycetes</taxon>
        <taxon>Kitasatosporales</taxon>
        <taxon>Streptomycetaceae</taxon>
        <taxon>Streptomyces</taxon>
    </lineage>
</organism>
<gene>
    <name evidence="4" type="ORF">MQP27_50000</name>
</gene>
<dbReference type="InterPro" id="IPR006311">
    <property type="entry name" value="TAT_signal"/>
</dbReference>
<feature type="domain" description="CHRD" evidence="3">
    <location>
        <begin position="65"/>
        <end position="194"/>
    </location>
</feature>
<dbReference type="Pfam" id="PF07452">
    <property type="entry name" value="CHRD"/>
    <property type="match status" value="1"/>
</dbReference>
<accession>A0ABS9YPT0</accession>
<protein>
    <submittedName>
        <fullName evidence="4">CHRD domain-containing protein</fullName>
    </submittedName>
</protein>
<evidence type="ECO:0000256" key="1">
    <source>
        <dbReference type="SAM" id="MobiDB-lite"/>
    </source>
</evidence>
<evidence type="ECO:0000313" key="5">
    <source>
        <dbReference type="Proteomes" id="UP001165269"/>
    </source>
</evidence>
<dbReference type="InterPro" id="IPR021851">
    <property type="entry name" value="DUF3455"/>
</dbReference>
<feature type="signal peptide" evidence="2">
    <location>
        <begin position="1"/>
        <end position="34"/>
    </location>
</feature>
<dbReference type="SMART" id="SM00754">
    <property type="entry name" value="CHRD"/>
    <property type="match status" value="1"/>
</dbReference>
<feature type="chain" id="PRO_5045483784" evidence="2">
    <location>
        <begin position="35"/>
        <end position="336"/>
    </location>
</feature>
<evidence type="ECO:0000256" key="2">
    <source>
        <dbReference type="SAM" id="SignalP"/>
    </source>
</evidence>
<feature type="region of interest" description="Disordered" evidence="1">
    <location>
        <begin position="40"/>
        <end position="60"/>
    </location>
</feature>
<dbReference type="Proteomes" id="UP001165269">
    <property type="component" value="Unassembled WGS sequence"/>
</dbReference>